<gene>
    <name evidence="1" type="ORF">S03H2_46049</name>
</gene>
<reference evidence="1" key="1">
    <citation type="journal article" date="2014" name="Front. Microbiol.">
        <title>High frequency of phylogenetically diverse reductive dehalogenase-homologous genes in deep subseafloor sedimentary metagenomes.</title>
        <authorList>
            <person name="Kawai M."/>
            <person name="Futagami T."/>
            <person name="Toyoda A."/>
            <person name="Takaki Y."/>
            <person name="Nishi S."/>
            <person name="Hori S."/>
            <person name="Arai W."/>
            <person name="Tsubouchi T."/>
            <person name="Morono Y."/>
            <person name="Uchiyama I."/>
            <person name="Ito T."/>
            <person name="Fujiyama A."/>
            <person name="Inagaki F."/>
            <person name="Takami H."/>
        </authorList>
    </citation>
    <scope>NUCLEOTIDE SEQUENCE</scope>
    <source>
        <strain evidence="1">Expedition CK06-06</strain>
    </source>
</reference>
<organism evidence="1">
    <name type="scientific">marine sediment metagenome</name>
    <dbReference type="NCBI Taxonomy" id="412755"/>
    <lineage>
        <taxon>unclassified sequences</taxon>
        <taxon>metagenomes</taxon>
        <taxon>ecological metagenomes</taxon>
    </lineage>
</organism>
<protein>
    <submittedName>
        <fullName evidence="1">Uncharacterized protein</fullName>
    </submittedName>
</protein>
<comment type="caution">
    <text evidence="1">The sequence shown here is derived from an EMBL/GenBank/DDBJ whole genome shotgun (WGS) entry which is preliminary data.</text>
</comment>
<accession>X1HYJ9</accession>
<dbReference type="AlphaFoldDB" id="X1HYJ9"/>
<dbReference type="EMBL" id="BARU01028883">
    <property type="protein sequence ID" value="GAH75241.1"/>
    <property type="molecule type" value="Genomic_DNA"/>
</dbReference>
<evidence type="ECO:0000313" key="1">
    <source>
        <dbReference type="EMBL" id="GAH75241.1"/>
    </source>
</evidence>
<sequence>DNNIKHKFTIYRIPIETSKGQCIWIRPRVNDFNRVTIKVDESMVERVKSQLERLGIFMKMKDYSSFVKIDFNLTKDQLDQHKDFIRNIFQQTIDSFS</sequence>
<name>X1HYJ9_9ZZZZ</name>
<feature type="non-terminal residue" evidence="1">
    <location>
        <position position="1"/>
    </location>
</feature>
<proteinExistence type="predicted"/>